<dbReference type="PANTHER" id="PTHR39596">
    <property type="match status" value="1"/>
</dbReference>
<organism evidence="2 3">
    <name type="scientific">Capronia epimyces CBS 606.96</name>
    <dbReference type="NCBI Taxonomy" id="1182542"/>
    <lineage>
        <taxon>Eukaryota</taxon>
        <taxon>Fungi</taxon>
        <taxon>Dikarya</taxon>
        <taxon>Ascomycota</taxon>
        <taxon>Pezizomycotina</taxon>
        <taxon>Eurotiomycetes</taxon>
        <taxon>Chaetothyriomycetidae</taxon>
        <taxon>Chaetothyriales</taxon>
        <taxon>Herpotrichiellaceae</taxon>
        <taxon>Capronia</taxon>
    </lineage>
</organism>
<dbReference type="OrthoDB" id="2426273at2759"/>
<dbReference type="AlphaFoldDB" id="W9YEB0"/>
<gene>
    <name evidence="2" type="ORF">A1O3_06933</name>
</gene>
<sequence length="793" mass="90236">MNHLLLPSGPQALHIEIPYLLGSYPPLDEPYDNGDFVSYIDRRVGWTVQDVLKPSRSRHSHRDLAPLRYFASSRRTRAGNLSSQRRRSGPLARESLTDDVSKVGSVLREHVERSVALAAGIIGEIHVDLETVDPSLELVMLSVMTLCDTIQLVIEPRTSKLPSRQWPLSDILISNQMALDGWCRTDIQRWTRLLDLHSLYFVSRLLPRDPGNHSECKEARCNANDIAPGKDPRSHHSCNGCADREAKQIEIFEALENGNLPLIHPDQGPDSGIKLTCTTEGKEYLAISHIWSDGLGNPKRNAVFECQLRWILGLSRQFSPTGLPVWLDTISCPVDIENMSQRMKDAYDLAISYMRRTYAEASVVLVLDHSLTKVASQDLTDLEILLRIASTGWTRRLWTYQEGVLARRLCFQFADRAVDIDEVYLRWQQNPWAIYYPGVRGVYKELRLLQDSTEDDYTAKLLHRVHKTLQFRKTSVLSDEALCLATLANLSPEKVRTVSQSSDEMRMQTFYSCLPQLSRQLIFWSGDHLPHTGFRWAPSSFLNNSNRFFAKWADEPSASYEPGRDQATLTSSGLSFEGPGILLGKARANLQSFLVTVDEQVWYHVTCRGFDGEQSHPFRLQCPTDTGLSDISLALLTPVQLHDDFSVPGFEVRLSLVVGIVANEDDIYYAQTICPAFVFRKLHIDAEFPTVMQTYRLFKRCLSSTDVHGRIVQETIDHENAWLLDDEQLIAQYEQRGSAALKEHIRDYEPWEDRSRRWAGTCMTDGLLSLVRDDMHNLFEGVPLADTQKWCLD</sequence>
<dbReference type="PANTHER" id="PTHR39596:SF2">
    <property type="entry name" value="HET DOMAIN PROTEIN (AFU_ORTHOLOGUE AFUA_1G17550)-RELATED"/>
    <property type="match status" value="1"/>
</dbReference>
<reference evidence="2 3" key="1">
    <citation type="submission" date="2013-03" db="EMBL/GenBank/DDBJ databases">
        <title>The Genome Sequence of Capronia epimyces CBS 606.96.</title>
        <authorList>
            <consortium name="The Broad Institute Genomics Platform"/>
            <person name="Cuomo C."/>
            <person name="de Hoog S."/>
            <person name="Gorbushina A."/>
            <person name="Walker B."/>
            <person name="Young S.K."/>
            <person name="Zeng Q."/>
            <person name="Gargeya S."/>
            <person name="Fitzgerald M."/>
            <person name="Haas B."/>
            <person name="Abouelleil A."/>
            <person name="Allen A.W."/>
            <person name="Alvarado L."/>
            <person name="Arachchi H.M."/>
            <person name="Berlin A.M."/>
            <person name="Chapman S.B."/>
            <person name="Gainer-Dewar J."/>
            <person name="Goldberg J."/>
            <person name="Griggs A."/>
            <person name="Gujja S."/>
            <person name="Hansen M."/>
            <person name="Howarth C."/>
            <person name="Imamovic A."/>
            <person name="Ireland A."/>
            <person name="Larimer J."/>
            <person name="McCowan C."/>
            <person name="Murphy C."/>
            <person name="Pearson M."/>
            <person name="Poon T.W."/>
            <person name="Priest M."/>
            <person name="Roberts A."/>
            <person name="Saif S."/>
            <person name="Shea T."/>
            <person name="Sisk P."/>
            <person name="Sykes S."/>
            <person name="Wortman J."/>
            <person name="Nusbaum C."/>
            <person name="Birren B."/>
        </authorList>
    </citation>
    <scope>NUCLEOTIDE SEQUENCE [LARGE SCALE GENOMIC DNA]</scope>
    <source>
        <strain evidence="2 3">CBS 606.96</strain>
    </source>
</reference>
<keyword evidence="3" id="KW-1185">Reference proteome</keyword>
<evidence type="ECO:0000256" key="1">
    <source>
        <dbReference type="SAM" id="MobiDB-lite"/>
    </source>
</evidence>
<evidence type="ECO:0000313" key="2">
    <source>
        <dbReference type="EMBL" id="EXJ80649.1"/>
    </source>
</evidence>
<dbReference type="Proteomes" id="UP000019478">
    <property type="component" value="Unassembled WGS sequence"/>
</dbReference>
<dbReference type="EMBL" id="AMGY01000006">
    <property type="protein sequence ID" value="EXJ80649.1"/>
    <property type="molecule type" value="Genomic_DNA"/>
</dbReference>
<protein>
    <recommendedName>
        <fullName evidence="4">Heterokaryon incompatibility domain-containing protein</fullName>
    </recommendedName>
</protein>
<comment type="caution">
    <text evidence="2">The sequence shown here is derived from an EMBL/GenBank/DDBJ whole genome shotgun (WGS) entry which is preliminary data.</text>
</comment>
<accession>W9YEB0</accession>
<dbReference type="GeneID" id="19171037"/>
<dbReference type="HOGENOM" id="CLU_009388_3_0_1"/>
<evidence type="ECO:0008006" key="4">
    <source>
        <dbReference type="Google" id="ProtNLM"/>
    </source>
</evidence>
<feature type="region of interest" description="Disordered" evidence="1">
    <location>
        <begin position="76"/>
        <end position="96"/>
    </location>
</feature>
<proteinExistence type="predicted"/>
<dbReference type="RefSeq" id="XP_007735237.1">
    <property type="nucleotide sequence ID" value="XM_007737047.1"/>
</dbReference>
<evidence type="ECO:0000313" key="3">
    <source>
        <dbReference type="Proteomes" id="UP000019478"/>
    </source>
</evidence>
<name>W9YEB0_9EURO</name>